<name>A0ABD0TVR3_DENTH</name>
<dbReference type="EMBL" id="JANQDX010000020">
    <property type="protein sequence ID" value="KAL0903736.1"/>
    <property type="molecule type" value="Genomic_DNA"/>
</dbReference>
<comment type="caution">
    <text evidence="2">The sequence shown here is derived from an EMBL/GenBank/DDBJ whole genome shotgun (WGS) entry which is preliminary data.</text>
</comment>
<sequence length="309" mass="33307">MITVDAADTTRAGIRDGFWISTGFLGALEIHQFAGLCSLRFATVAFGSAACVTLLLLCAGFRWSRVPVCELLGSGTLYLPVDTFVALCRFQEEQCTSSLWKEQNEDVDFLFRHKSLPKFTCSICDAKSGSDSSSSGKYRSSSELQSIGNTIMQVSTTASLTHSSFTNTFGITGMTRQTSVGRESASAFSSVSPTLSPDIKSANLIGCLTALASRSVFPFAGTFRRQIPEPGVQSSELCIPELIGIRAPFSSEGELGPQVVGPRKISLAHQRSYFSLPTLGQQIYSGWEYWLQVPEQADLMGAQASSAEP</sequence>
<dbReference type="Proteomes" id="UP001552299">
    <property type="component" value="Unassembled WGS sequence"/>
</dbReference>
<organism evidence="2 3">
    <name type="scientific">Dendrobium thyrsiflorum</name>
    <name type="common">Pinecone-like raceme dendrobium</name>
    <name type="synonym">Orchid</name>
    <dbReference type="NCBI Taxonomy" id="117978"/>
    <lineage>
        <taxon>Eukaryota</taxon>
        <taxon>Viridiplantae</taxon>
        <taxon>Streptophyta</taxon>
        <taxon>Embryophyta</taxon>
        <taxon>Tracheophyta</taxon>
        <taxon>Spermatophyta</taxon>
        <taxon>Magnoliopsida</taxon>
        <taxon>Liliopsida</taxon>
        <taxon>Asparagales</taxon>
        <taxon>Orchidaceae</taxon>
        <taxon>Epidendroideae</taxon>
        <taxon>Malaxideae</taxon>
        <taxon>Dendrobiinae</taxon>
        <taxon>Dendrobium</taxon>
    </lineage>
</organism>
<proteinExistence type="predicted"/>
<feature type="transmembrane region" description="Helical" evidence="1">
    <location>
        <begin position="41"/>
        <end position="63"/>
    </location>
</feature>
<keyword evidence="1" id="KW-0472">Membrane</keyword>
<keyword evidence="3" id="KW-1185">Reference proteome</keyword>
<reference evidence="2 3" key="1">
    <citation type="journal article" date="2024" name="Plant Biotechnol. J.">
        <title>Dendrobium thyrsiflorum genome and its molecular insights into genes involved in important horticultural traits.</title>
        <authorList>
            <person name="Chen B."/>
            <person name="Wang J.Y."/>
            <person name="Zheng P.J."/>
            <person name="Li K.L."/>
            <person name="Liang Y.M."/>
            <person name="Chen X.F."/>
            <person name="Zhang C."/>
            <person name="Zhao X."/>
            <person name="He X."/>
            <person name="Zhang G.Q."/>
            <person name="Liu Z.J."/>
            <person name="Xu Q."/>
        </authorList>
    </citation>
    <scope>NUCLEOTIDE SEQUENCE [LARGE SCALE GENOMIC DNA]</scope>
    <source>
        <strain evidence="2">GZMU011</strain>
    </source>
</reference>
<evidence type="ECO:0000256" key="1">
    <source>
        <dbReference type="SAM" id="Phobius"/>
    </source>
</evidence>
<dbReference type="AlphaFoldDB" id="A0ABD0TVR3"/>
<evidence type="ECO:0000313" key="3">
    <source>
        <dbReference type="Proteomes" id="UP001552299"/>
    </source>
</evidence>
<accession>A0ABD0TVR3</accession>
<keyword evidence="1" id="KW-1133">Transmembrane helix</keyword>
<gene>
    <name evidence="2" type="ORF">M5K25_028134</name>
</gene>
<protein>
    <submittedName>
        <fullName evidence="2">Uncharacterized protein</fullName>
    </submittedName>
</protein>
<keyword evidence="1" id="KW-0812">Transmembrane</keyword>
<evidence type="ECO:0000313" key="2">
    <source>
        <dbReference type="EMBL" id="KAL0903736.1"/>
    </source>
</evidence>